<dbReference type="AlphaFoldDB" id="A0A4U1CXW4"/>
<feature type="transmembrane region" description="Helical" evidence="1">
    <location>
        <begin position="64"/>
        <end position="89"/>
    </location>
</feature>
<keyword evidence="1" id="KW-0472">Membrane</keyword>
<proteinExistence type="predicted"/>
<comment type="caution">
    <text evidence="2">The sequence shown here is derived from an EMBL/GenBank/DDBJ whole genome shotgun (WGS) entry which is preliminary data.</text>
</comment>
<dbReference type="Proteomes" id="UP000307756">
    <property type="component" value="Unassembled WGS sequence"/>
</dbReference>
<protein>
    <submittedName>
        <fullName evidence="2">Uncharacterized protein</fullName>
    </submittedName>
</protein>
<evidence type="ECO:0000313" key="2">
    <source>
        <dbReference type="EMBL" id="TKC14360.1"/>
    </source>
</evidence>
<organism evidence="2 3">
    <name type="scientific">Robertmurraya kyonggiensis</name>
    <dbReference type="NCBI Taxonomy" id="1037680"/>
    <lineage>
        <taxon>Bacteria</taxon>
        <taxon>Bacillati</taxon>
        <taxon>Bacillota</taxon>
        <taxon>Bacilli</taxon>
        <taxon>Bacillales</taxon>
        <taxon>Bacillaceae</taxon>
        <taxon>Robertmurraya</taxon>
    </lineage>
</organism>
<sequence length="109" mass="12727">MNRLFAFFLILLISIFSYYQFDGHIDGLKVYTEQEKVTFKFSSENNELPLDDSDKQTSYDTFSYVPFVASLVITIACLSYMFIVFLRCLALLTPVRFKSNYVDFPLLNN</sequence>
<dbReference type="OrthoDB" id="9902526at2"/>
<keyword evidence="1" id="KW-0812">Transmembrane</keyword>
<evidence type="ECO:0000256" key="1">
    <source>
        <dbReference type="SAM" id="Phobius"/>
    </source>
</evidence>
<keyword evidence="1" id="KW-1133">Transmembrane helix</keyword>
<dbReference type="EMBL" id="SWBM01000009">
    <property type="protein sequence ID" value="TKC14360.1"/>
    <property type="molecule type" value="Genomic_DNA"/>
</dbReference>
<reference evidence="2 3" key="1">
    <citation type="journal article" date="2011" name="J. Microbiol.">
        <title>Bacillus kyonggiensis sp. nov., isolated from soil of a lettuce field.</title>
        <authorList>
            <person name="Dong K."/>
            <person name="Lee S."/>
        </authorList>
    </citation>
    <scope>NUCLEOTIDE SEQUENCE [LARGE SCALE GENOMIC DNA]</scope>
    <source>
        <strain evidence="2 3">NB22</strain>
    </source>
</reference>
<dbReference type="RefSeq" id="WP_136833563.1">
    <property type="nucleotide sequence ID" value="NZ_SWBM01000009.1"/>
</dbReference>
<accession>A0A4U1CXW4</accession>
<keyword evidence="3" id="KW-1185">Reference proteome</keyword>
<evidence type="ECO:0000313" key="3">
    <source>
        <dbReference type="Proteomes" id="UP000307756"/>
    </source>
</evidence>
<name>A0A4U1CXW4_9BACI</name>
<gene>
    <name evidence="2" type="ORF">FA727_21610</name>
</gene>